<feature type="coiled-coil region" evidence="1">
    <location>
        <begin position="488"/>
        <end position="592"/>
    </location>
</feature>
<organism evidence="4 5">
    <name type="scientific">Mucuna pruriens</name>
    <name type="common">Velvet bean</name>
    <name type="synonym">Dolichos pruriens</name>
    <dbReference type="NCBI Taxonomy" id="157652"/>
    <lineage>
        <taxon>Eukaryota</taxon>
        <taxon>Viridiplantae</taxon>
        <taxon>Streptophyta</taxon>
        <taxon>Embryophyta</taxon>
        <taxon>Tracheophyta</taxon>
        <taxon>Spermatophyta</taxon>
        <taxon>Magnoliopsida</taxon>
        <taxon>eudicotyledons</taxon>
        <taxon>Gunneridae</taxon>
        <taxon>Pentapetalae</taxon>
        <taxon>rosids</taxon>
        <taxon>fabids</taxon>
        <taxon>Fabales</taxon>
        <taxon>Fabaceae</taxon>
        <taxon>Papilionoideae</taxon>
        <taxon>50 kb inversion clade</taxon>
        <taxon>NPAAA clade</taxon>
        <taxon>indigoferoid/millettioid clade</taxon>
        <taxon>Phaseoleae</taxon>
        <taxon>Mucuna</taxon>
    </lineage>
</organism>
<dbReference type="PANTHER" id="PTHR31099">
    <property type="entry name" value="OS06G0165300 PROTEIN"/>
    <property type="match status" value="1"/>
</dbReference>
<evidence type="ECO:0000256" key="2">
    <source>
        <dbReference type="SAM" id="MobiDB-lite"/>
    </source>
</evidence>
<dbReference type="InterPro" id="IPR007321">
    <property type="entry name" value="Transposase_28"/>
</dbReference>
<feature type="region of interest" description="Disordered" evidence="2">
    <location>
        <begin position="354"/>
        <end position="450"/>
    </location>
</feature>
<feature type="compositionally biased region" description="Low complexity" evidence="2">
    <location>
        <begin position="365"/>
        <end position="378"/>
    </location>
</feature>
<evidence type="ECO:0000313" key="4">
    <source>
        <dbReference type="EMBL" id="RDX88960.1"/>
    </source>
</evidence>
<dbReference type="PANTHER" id="PTHR31099:SF49">
    <property type="entry name" value="MYOSIN HEAVY CHAIN-LIKE PROTEIN"/>
    <property type="match status" value="1"/>
</dbReference>
<dbReference type="Proteomes" id="UP000257109">
    <property type="component" value="Unassembled WGS sequence"/>
</dbReference>
<dbReference type="AlphaFoldDB" id="A0A371GEN3"/>
<reference evidence="4" key="1">
    <citation type="submission" date="2018-05" db="EMBL/GenBank/DDBJ databases">
        <title>Draft genome of Mucuna pruriens seed.</title>
        <authorList>
            <person name="Nnadi N.E."/>
            <person name="Vos R."/>
            <person name="Hasami M.H."/>
            <person name="Devisetty U.K."/>
            <person name="Aguiy J.C."/>
        </authorList>
    </citation>
    <scope>NUCLEOTIDE SEQUENCE [LARGE SCALE GENOMIC DNA]</scope>
    <source>
        <strain evidence="4">JCA_2017</strain>
    </source>
</reference>
<protein>
    <recommendedName>
        <fullName evidence="3">Transposase (putative) gypsy type domain-containing protein</fullName>
    </recommendedName>
</protein>
<dbReference type="OrthoDB" id="1436780at2759"/>
<feature type="non-terminal residue" evidence="4">
    <location>
        <position position="1"/>
    </location>
</feature>
<evidence type="ECO:0000313" key="5">
    <source>
        <dbReference type="Proteomes" id="UP000257109"/>
    </source>
</evidence>
<proteinExistence type="predicted"/>
<accession>A0A371GEN3</accession>
<name>A0A371GEN3_MUCPR</name>
<evidence type="ECO:0000256" key="1">
    <source>
        <dbReference type="SAM" id="Coils"/>
    </source>
</evidence>
<feature type="domain" description="Transposase (putative) gypsy type" evidence="3">
    <location>
        <begin position="213"/>
        <end position="271"/>
    </location>
</feature>
<comment type="caution">
    <text evidence="4">The sequence shown here is derived from an EMBL/GenBank/DDBJ whole genome shotgun (WGS) entry which is preliminary data.</text>
</comment>
<evidence type="ECO:0000259" key="3">
    <source>
        <dbReference type="Pfam" id="PF04195"/>
    </source>
</evidence>
<keyword evidence="1" id="KW-0175">Coiled coil</keyword>
<dbReference type="EMBL" id="QJKJ01005800">
    <property type="protein sequence ID" value="RDX88960.1"/>
    <property type="molecule type" value="Genomic_DNA"/>
</dbReference>
<sequence>MSPQDSARPFVWLSNHLGAFPQKQCYLSFLISLNSLSFVRYFLDAMTKAMFRYVHALVFESSFSFVLVWSATVSPFETHSQPGSDTDPCFFYPQGTSPRMHLAPPLKETTLGNEQAGSSSDSYDSYPFEIWYRDDTQDSMNEDPQAWVDYEVKKISSVLTRSSTLLGMAKAICQRGPWSVSVSPCRHGEAVCTTSPAGGKPYFYLYDSLHSKLGVKLPFTHFERAVLQALNVAPTQLHPNSRTFVRAFELLCEDLGKAPTLGVFFWFFTVKKTDKVGWTSLGSRPKRKLFKPFLESYKSFKTRFFKVAPNDSGPNLLLDRAGRPFFPLCWTHQPAVSVTVRLFSHALRDLKKRAAHMAEEEHHSAASAEPLAAAEPSPQRGVSEGTSNTPSLVVLNQPAHASSPIVQEADENSLKESEERPNKRPHIEEPNFVEPAEVDRPSGPTSLLGQAVDKGLASSSENHKVKQLGVVGTCNALQQYAAYSLVLARAAEKEFDRLESQSKSCAKRAEKAEAKLLNLSKAFSKAEVKINTFRSANAALEEDLQRTIVKNKDLARAIFEMEMSRDSAYAEMNDLRQKNKDLEASNLCLSEKLASTESLLKQALEDVQARDQTIYPESSDQD</sequence>
<dbReference type="Pfam" id="PF04195">
    <property type="entry name" value="Transposase_28"/>
    <property type="match status" value="1"/>
</dbReference>
<keyword evidence="5" id="KW-1185">Reference proteome</keyword>
<gene>
    <name evidence="4" type="ORF">CR513_29371</name>
</gene>
<feature type="compositionally biased region" description="Basic and acidic residues" evidence="2">
    <location>
        <begin position="412"/>
        <end position="429"/>
    </location>
</feature>